<keyword evidence="3" id="KW-1185">Reference proteome</keyword>
<evidence type="ECO:0000256" key="1">
    <source>
        <dbReference type="SAM" id="MobiDB-lite"/>
    </source>
</evidence>
<evidence type="ECO:0000313" key="2">
    <source>
        <dbReference type="EMBL" id="GMG21769.1"/>
    </source>
</evidence>
<feature type="region of interest" description="Disordered" evidence="1">
    <location>
        <begin position="45"/>
        <end position="93"/>
    </location>
</feature>
<organism evidence="2 3">
    <name type="scientific">Ambrosiozyma monospora</name>
    <name type="common">Yeast</name>
    <name type="synonym">Endomycopsis monosporus</name>
    <dbReference type="NCBI Taxonomy" id="43982"/>
    <lineage>
        <taxon>Eukaryota</taxon>
        <taxon>Fungi</taxon>
        <taxon>Dikarya</taxon>
        <taxon>Ascomycota</taxon>
        <taxon>Saccharomycotina</taxon>
        <taxon>Pichiomycetes</taxon>
        <taxon>Pichiales</taxon>
        <taxon>Pichiaceae</taxon>
        <taxon>Ambrosiozyma</taxon>
    </lineage>
</organism>
<evidence type="ECO:0000313" key="3">
    <source>
        <dbReference type="Proteomes" id="UP001165063"/>
    </source>
</evidence>
<reference evidence="2" key="1">
    <citation type="submission" date="2023-04" db="EMBL/GenBank/DDBJ databases">
        <title>Ambrosiozyma monospora NBRC 1965.</title>
        <authorList>
            <person name="Ichikawa N."/>
            <person name="Sato H."/>
            <person name="Tonouchi N."/>
        </authorList>
    </citation>
    <scope>NUCLEOTIDE SEQUENCE</scope>
    <source>
        <strain evidence="2">NBRC 1965</strain>
    </source>
</reference>
<protein>
    <submittedName>
        <fullName evidence="2">Unnamed protein product</fullName>
    </submittedName>
</protein>
<gene>
    <name evidence="2" type="ORF">Amon01_000223900</name>
</gene>
<accession>A0A9W6YUI3</accession>
<dbReference type="Gene3D" id="3.90.1200.10">
    <property type="match status" value="1"/>
</dbReference>
<sequence length="337" mass="36971">MYDYHHPETPHHLFTEKYPNKRERLNLLNTYVGYVPRFMRSQSRSQLEAEADEQADGSNGSVVASSNGSNIPSQSRQQQQRPQARRSSSIINIKSTSELPKQVVKLYNETIYWRPTNSIFWALWGFITVGSLKPKNHHHHHHQSQSNSQDTQANADIDGGQGQSDTQTQNLSHIAADADGIASSAEAAGVVGAGNEGAAVLPVPGVIEELGLNGETYRITTTHENNVNNVNNNKASSQPNSAIDDDGVVVDGDVDGNDGVVDVDEDGVIVEDEEDDEFDAFNYLQYSQERVGLILGDLIQLGLIDSKEVVGKNSGDENENEGVESKIKFLDCELLQE</sequence>
<dbReference type="AlphaFoldDB" id="A0A9W6YUI3"/>
<proteinExistence type="predicted"/>
<feature type="region of interest" description="Disordered" evidence="1">
    <location>
        <begin position="134"/>
        <end position="167"/>
    </location>
</feature>
<name>A0A9W6YUI3_AMBMO</name>
<dbReference type="EMBL" id="BSXU01000789">
    <property type="protein sequence ID" value="GMG21769.1"/>
    <property type="molecule type" value="Genomic_DNA"/>
</dbReference>
<dbReference type="InterPro" id="IPR011009">
    <property type="entry name" value="Kinase-like_dom_sf"/>
</dbReference>
<feature type="compositionally biased region" description="Basic residues" evidence="1">
    <location>
        <begin position="134"/>
        <end position="143"/>
    </location>
</feature>
<dbReference type="SUPFAM" id="SSF56112">
    <property type="entry name" value="Protein kinase-like (PK-like)"/>
    <property type="match status" value="1"/>
</dbReference>
<feature type="compositionally biased region" description="Low complexity" evidence="1">
    <location>
        <begin position="57"/>
        <end position="89"/>
    </location>
</feature>
<comment type="caution">
    <text evidence="2">The sequence shown here is derived from an EMBL/GenBank/DDBJ whole genome shotgun (WGS) entry which is preliminary data.</text>
</comment>
<dbReference type="Proteomes" id="UP001165063">
    <property type="component" value="Unassembled WGS sequence"/>
</dbReference>